<sequence>MCCTRRLDSNFEGFDSTRLDTPNQHIDCTPLLVHLALFCLLLLCTACTSSTPHVPLSHQLSDGTLRSRQAPASSICGIALVPPAFSARSYHTPFIDHESLRENCDLHALCAGSRPIVASDFITSRHQSITSDLTDDWISGAAHDSFSGHRFWSTGLSSLRIRSTATYNHSE</sequence>
<accession>A0A317Y0T2</accession>
<organism evidence="1 2">
    <name type="scientific">Testicularia cyperi</name>
    <dbReference type="NCBI Taxonomy" id="1882483"/>
    <lineage>
        <taxon>Eukaryota</taxon>
        <taxon>Fungi</taxon>
        <taxon>Dikarya</taxon>
        <taxon>Basidiomycota</taxon>
        <taxon>Ustilaginomycotina</taxon>
        <taxon>Ustilaginomycetes</taxon>
        <taxon>Ustilaginales</taxon>
        <taxon>Anthracoideaceae</taxon>
        <taxon>Testicularia</taxon>
    </lineage>
</organism>
<dbReference type="InParanoid" id="A0A317Y0T2"/>
<dbReference type="Proteomes" id="UP000246740">
    <property type="component" value="Unassembled WGS sequence"/>
</dbReference>
<name>A0A317Y0T2_9BASI</name>
<dbReference type="AlphaFoldDB" id="A0A317Y0T2"/>
<keyword evidence="2" id="KW-1185">Reference proteome</keyword>
<reference evidence="1 2" key="1">
    <citation type="journal article" date="2018" name="Mol. Biol. Evol.">
        <title>Broad Genomic Sampling Reveals a Smut Pathogenic Ancestry of the Fungal Clade Ustilaginomycotina.</title>
        <authorList>
            <person name="Kijpornyongpan T."/>
            <person name="Mondo S.J."/>
            <person name="Barry K."/>
            <person name="Sandor L."/>
            <person name="Lee J."/>
            <person name="Lipzen A."/>
            <person name="Pangilinan J."/>
            <person name="LaButti K."/>
            <person name="Hainaut M."/>
            <person name="Henrissat B."/>
            <person name="Grigoriev I.V."/>
            <person name="Spatafora J.W."/>
            <person name="Aime M.C."/>
        </authorList>
    </citation>
    <scope>NUCLEOTIDE SEQUENCE [LARGE SCALE GENOMIC DNA]</scope>
    <source>
        <strain evidence="1 2">MCA 3645</strain>
    </source>
</reference>
<protein>
    <submittedName>
        <fullName evidence="1">Uncharacterized protein</fullName>
    </submittedName>
</protein>
<evidence type="ECO:0000313" key="2">
    <source>
        <dbReference type="Proteomes" id="UP000246740"/>
    </source>
</evidence>
<proteinExistence type="predicted"/>
<evidence type="ECO:0000313" key="1">
    <source>
        <dbReference type="EMBL" id="PWZ03748.1"/>
    </source>
</evidence>
<dbReference type="EMBL" id="KZ819188">
    <property type="protein sequence ID" value="PWZ03748.1"/>
    <property type="molecule type" value="Genomic_DNA"/>
</dbReference>
<gene>
    <name evidence="1" type="ORF">BCV70DRAFT_22597</name>
</gene>